<accession>A0ABT9T3W9</accession>
<dbReference type="EMBL" id="JAUSSJ010000001">
    <property type="protein sequence ID" value="MDQ0018166.1"/>
    <property type="molecule type" value="Genomic_DNA"/>
</dbReference>
<comment type="caution">
    <text evidence="1">The sequence shown here is derived from an EMBL/GenBank/DDBJ whole genome shotgun (WGS) entry which is preliminary data.</text>
</comment>
<sequence length="46" mass="4850">MGTPLSVAGMGGNFYSMPGNSHSGVAMIHSFIVARHIMSAWLSGQR</sequence>
<proteinExistence type="predicted"/>
<keyword evidence="2" id="KW-1185">Reference proteome</keyword>
<gene>
    <name evidence="1" type="ORF">J2X94_000294</name>
</gene>
<dbReference type="Proteomes" id="UP001244623">
    <property type="component" value="Unassembled WGS sequence"/>
</dbReference>
<protein>
    <submittedName>
        <fullName evidence="1">Uncharacterized protein</fullName>
    </submittedName>
</protein>
<name>A0ABT9T3W9_9GAMM</name>
<dbReference type="RefSeq" id="WP_156475007.1">
    <property type="nucleotide sequence ID" value="NZ_JAUSSJ010000001.1"/>
</dbReference>
<reference evidence="1 2" key="1">
    <citation type="submission" date="2023-07" db="EMBL/GenBank/DDBJ databases">
        <title>Sorghum-associated microbial communities from plants grown in Nebraska, USA.</title>
        <authorList>
            <person name="Schachtman D."/>
        </authorList>
    </citation>
    <scope>NUCLEOTIDE SEQUENCE [LARGE SCALE GENOMIC DNA]</scope>
    <source>
        <strain evidence="1 2">CC49</strain>
    </source>
</reference>
<evidence type="ECO:0000313" key="1">
    <source>
        <dbReference type="EMBL" id="MDQ0018166.1"/>
    </source>
</evidence>
<evidence type="ECO:0000313" key="2">
    <source>
        <dbReference type="Proteomes" id="UP001244623"/>
    </source>
</evidence>
<organism evidence="1 2">
    <name type="scientific">[Curtobacterium] plantarum</name>
    <dbReference type="NCBI Taxonomy" id="221276"/>
    <lineage>
        <taxon>Bacteria</taxon>
        <taxon>Pseudomonadati</taxon>
        <taxon>Pseudomonadota</taxon>
        <taxon>Gammaproteobacteria</taxon>
        <taxon>Enterobacterales</taxon>
        <taxon>Erwiniaceae</taxon>
        <taxon>Pantoea</taxon>
    </lineage>
</organism>